<dbReference type="SMART" id="SM00409">
    <property type="entry name" value="IG"/>
    <property type="match status" value="2"/>
</dbReference>
<sequence>MIGVQTALILFTTIALIQSAEAASQILFKEVEVGGNVTLQCSVTEKEGKFVHWFKQSPGYIIQTVATGSYTKQTLSEEFNNGRFTVSEGQALYFLTIRNVLKEDEATYFCQCGSAYSQTFNTSVYLAVNGHSEQKSVNVKQTPEAVSVHPGSSVTFQCSLFSNNKENRGQCPDEHRVYWFRAGSGQSDATIIYTHRNYSQKQEGRRCVHSLSKTIQSSSDAGTYYCAVVTCGEIVFGEGTEVEITKLDPVVLALGVLLACSVTVNIIVIFCKSQRVFKNGKAGTNNPSHISENNLSTLDHLNDMDGDSDAVNYVALNFSSRNRVKKNKMKESPQECVYSAVRPYNHALSQTS</sequence>
<dbReference type="PANTHER" id="PTHR19433">
    <property type="entry name" value="T-CELL RECEPTOR ALPHA CHAIN V REGION-RELATED"/>
    <property type="match status" value="1"/>
</dbReference>
<comment type="subcellular location">
    <subcellularLocation>
        <location evidence="1">Cell membrane</location>
    </subcellularLocation>
</comment>
<evidence type="ECO:0000259" key="10">
    <source>
        <dbReference type="PROSITE" id="PS50835"/>
    </source>
</evidence>
<dbReference type="AlphaFoldDB" id="A0A669BTQ1"/>
<dbReference type="GO" id="GO:0005886">
    <property type="term" value="C:plasma membrane"/>
    <property type="evidence" value="ECO:0007669"/>
    <property type="project" value="UniProtKB-SubCell"/>
</dbReference>
<feature type="domain" description="Ig-like" evidence="10">
    <location>
        <begin position="34"/>
        <end position="121"/>
    </location>
</feature>
<keyword evidence="3 9" id="KW-0732">Signal</keyword>
<dbReference type="PANTHER" id="PTHR19433:SF111">
    <property type="entry name" value="T CELL RECEPTOR ALPHA VARIABLE 4"/>
    <property type="match status" value="1"/>
</dbReference>
<evidence type="ECO:0000256" key="5">
    <source>
        <dbReference type="ARBA" id="ARBA00023136"/>
    </source>
</evidence>
<accession>A0A669BTQ1</accession>
<dbReference type="SMART" id="SM00406">
    <property type="entry name" value="IGv"/>
    <property type="match status" value="2"/>
</dbReference>
<reference evidence="12" key="1">
    <citation type="submission" date="2012-01" db="EMBL/GenBank/DDBJ databases">
        <title>The Genome Sequence of Oreochromis niloticus (Nile Tilapia).</title>
        <authorList>
            <consortium name="Broad Institute Genome Assembly Team"/>
            <consortium name="Broad Institute Sequencing Platform"/>
            <person name="Di Palma F."/>
            <person name="Johnson J."/>
            <person name="Lander E.S."/>
            <person name="Lindblad-Toh K."/>
        </authorList>
    </citation>
    <scope>NUCLEOTIDE SEQUENCE [LARGE SCALE GENOMIC DNA]</scope>
</reference>
<gene>
    <name evidence="11" type="primary">LOC100702525</name>
</gene>
<evidence type="ECO:0000256" key="3">
    <source>
        <dbReference type="ARBA" id="ARBA00022729"/>
    </source>
</evidence>
<dbReference type="Proteomes" id="UP000005207">
    <property type="component" value="Linkage group LG2"/>
</dbReference>
<feature type="transmembrane region" description="Helical" evidence="8">
    <location>
        <begin position="250"/>
        <end position="271"/>
    </location>
</feature>
<dbReference type="CDD" id="cd00099">
    <property type="entry name" value="IgV"/>
    <property type="match status" value="2"/>
</dbReference>
<dbReference type="SUPFAM" id="SSF48726">
    <property type="entry name" value="Immunoglobulin"/>
    <property type="match status" value="2"/>
</dbReference>
<dbReference type="InterPro" id="IPR013106">
    <property type="entry name" value="Ig_V-set"/>
</dbReference>
<dbReference type="PROSITE" id="PS50835">
    <property type="entry name" value="IG_LIKE"/>
    <property type="match status" value="2"/>
</dbReference>
<dbReference type="InterPro" id="IPR007110">
    <property type="entry name" value="Ig-like_dom"/>
</dbReference>
<dbReference type="InterPro" id="IPR036179">
    <property type="entry name" value="Ig-like_dom_sf"/>
</dbReference>
<evidence type="ECO:0000313" key="11">
    <source>
        <dbReference type="Ensembl" id="ENSONIP00000039114.1"/>
    </source>
</evidence>
<protein>
    <submittedName>
        <fullName evidence="11">Uncharacterized LOC100702525</fullName>
    </submittedName>
</protein>
<name>A0A669BTQ1_ORENI</name>
<feature type="signal peptide" evidence="9">
    <location>
        <begin position="1"/>
        <end position="22"/>
    </location>
</feature>
<reference evidence="11" key="2">
    <citation type="submission" date="2025-08" db="UniProtKB">
        <authorList>
            <consortium name="Ensembl"/>
        </authorList>
    </citation>
    <scope>IDENTIFICATION</scope>
</reference>
<dbReference type="InParanoid" id="A0A669BTQ1"/>
<keyword evidence="7" id="KW-0325">Glycoprotein</keyword>
<feature type="domain" description="Ig-like" evidence="10">
    <location>
        <begin position="137"/>
        <end position="245"/>
    </location>
</feature>
<keyword evidence="8" id="KW-1133">Transmembrane helix</keyword>
<evidence type="ECO:0000256" key="9">
    <source>
        <dbReference type="SAM" id="SignalP"/>
    </source>
</evidence>
<dbReference type="InterPro" id="IPR003599">
    <property type="entry name" value="Ig_sub"/>
</dbReference>
<keyword evidence="4" id="KW-0391">Immunity</keyword>
<organism evidence="11 12">
    <name type="scientific">Oreochromis niloticus</name>
    <name type="common">Nile tilapia</name>
    <name type="synonym">Tilapia nilotica</name>
    <dbReference type="NCBI Taxonomy" id="8128"/>
    <lineage>
        <taxon>Eukaryota</taxon>
        <taxon>Metazoa</taxon>
        <taxon>Chordata</taxon>
        <taxon>Craniata</taxon>
        <taxon>Vertebrata</taxon>
        <taxon>Euteleostomi</taxon>
        <taxon>Actinopterygii</taxon>
        <taxon>Neopterygii</taxon>
        <taxon>Teleostei</taxon>
        <taxon>Neoteleostei</taxon>
        <taxon>Acanthomorphata</taxon>
        <taxon>Ovalentaria</taxon>
        <taxon>Cichlomorphae</taxon>
        <taxon>Cichliformes</taxon>
        <taxon>Cichlidae</taxon>
        <taxon>African cichlids</taxon>
        <taxon>Pseudocrenilabrinae</taxon>
        <taxon>Oreochromini</taxon>
        <taxon>Oreochromis</taxon>
    </lineage>
</organism>
<dbReference type="Pfam" id="PF07686">
    <property type="entry name" value="V-set"/>
    <property type="match status" value="2"/>
</dbReference>
<reference evidence="11" key="3">
    <citation type="submission" date="2025-09" db="UniProtKB">
        <authorList>
            <consortium name="Ensembl"/>
        </authorList>
    </citation>
    <scope>IDENTIFICATION</scope>
</reference>
<dbReference type="GO" id="GO:0009617">
    <property type="term" value="P:response to bacterium"/>
    <property type="evidence" value="ECO:0007669"/>
    <property type="project" value="TreeGrafter"/>
</dbReference>
<keyword evidence="5 8" id="KW-0472">Membrane</keyword>
<proteinExistence type="predicted"/>
<evidence type="ECO:0000256" key="7">
    <source>
        <dbReference type="ARBA" id="ARBA00023180"/>
    </source>
</evidence>
<dbReference type="Gene3D" id="2.60.40.10">
    <property type="entry name" value="Immunoglobulins"/>
    <property type="match status" value="2"/>
</dbReference>
<evidence type="ECO:0000256" key="4">
    <source>
        <dbReference type="ARBA" id="ARBA00022859"/>
    </source>
</evidence>
<dbReference type="GO" id="GO:0002376">
    <property type="term" value="P:immune system process"/>
    <property type="evidence" value="ECO:0007669"/>
    <property type="project" value="UniProtKB-KW"/>
</dbReference>
<keyword evidence="12" id="KW-1185">Reference proteome</keyword>
<keyword evidence="8" id="KW-0812">Transmembrane</keyword>
<dbReference type="InterPro" id="IPR013783">
    <property type="entry name" value="Ig-like_fold"/>
</dbReference>
<evidence type="ECO:0000256" key="2">
    <source>
        <dbReference type="ARBA" id="ARBA00022475"/>
    </source>
</evidence>
<evidence type="ECO:0000256" key="8">
    <source>
        <dbReference type="SAM" id="Phobius"/>
    </source>
</evidence>
<dbReference type="Ensembl" id="ENSONIT00000057425.1">
    <property type="protein sequence ID" value="ENSONIP00000039114.1"/>
    <property type="gene ID" value="ENSONIG00000000982.2"/>
</dbReference>
<evidence type="ECO:0000313" key="12">
    <source>
        <dbReference type="Proteomes" id="UP000005207"/>
    </source>
</evidence>
<dbReference type="GeneTree" id="ENSGT01030000234530"/>
<evidence type="ECO:0000256" key="6">
    <source>
        <dbReference type="ARBA" id="ARBA00023157"/>
    </source>
</evidence>
<keyword evidence="6" id="KW-1015">Disulfide bond</keyword>
<evidence type="ECO:0000256" key="1">
    <source>
        <dbReference type="ARBA" id="ARBA00004236"/>
    </source>
</evidence>
<keyword evidence="2" id="KW-1003">Cell membrane</keyword>
<dbReference type="InterPro" id="IPR052051">
    <property type="entry name" value="TCR_complex_component"/>
</dbReference>
<feature type="chain" id="PRO_5025507206" evidence="9">
    <location>
        <begin position="23"/>
        <end position="352"/>
    </location>
</feature>